<evidence type="ECO:0000256" key="5">
    <source>
        <dbReference type="ARBA" id="ARBA00022856"/>
    </source>
</evidence>
<dbReference type="AlphaFoldDB" id="A0A9E7E943"/>
<feature type="transmembrane region" description="Helical" evidence="10">
    <location>
        <begin position="306"/>
        <end position="323"/>
    </location>
</feature>
<feature type="transmembrane region" description="Helical" evidence="10">
    <location>
        <begin position="357"/>
        <end position="376"/>
    </location>
</feature>
<gene>
    <name evidence="11" type="ORF">MUK42_09106</name>
</gene>
<protein>
    <submittedName>
        <fullName evidence="11">OPT oligopeptide transporter protein</fullName>
    </submittedName>
</protein>
<keyword evidence="3" id="KW-0813">Transport</keyword>
<feature type="transmembrane region" description="Helical" evidence="10">
    <location>
        <begin position="218"/>
        <end position="238"/>
    </location>
</feature>
<keyword evidence="7 10" id="KW-1133">Transmembrane helix</keyword>
<reference evidence="11" key="1">
    <citation type="submission" date="2022-05" db="EMBL/GenBank/DDBJ databases">
        <title>The Musa troglodytarum L. genome provides insights into the mechanism of non-climacteric behaviour and enrichment of carotenoids.</title>
        <authorList>
            <person name="Wang J."/>
        </authorList>
    </citation>
    <scope>NUCLEOTIDE SEQUENCE</scope>
    <source>
        <tissue evidence="11">Leaf</tissue>
    </source>
</reference>
<evidence type="ECO:0000256" key="10">
    <source>
        <dbReference type="SAM" id="Phobius"/>
    </source>
</evidence>
<feature type="transmembrane region" description="Helical" evidence="10">
    <location>
        <begin position="707"/>
        <end position="726"/>
    </location>
</feature>
<feature type="compositionally biased region" description="Basic and acidic residues" evidence="9">
    <location>
        <begin position="27"/>
        <end position="42"/>
    </location>
</feature>
<feature type="transmembrane region" description="Helical" evidence="10">
    <location>
        <begin position="142"/>
        <end position="162"/>
    </location>
</feature>
<feature type="transmembrane region" description="Helical" evidence="10">
    <location>
        <begin position="746"/>
        <end position="769"/>
    </location>
</feature>
<keyword evidence="5" id="KW-0571">Peptide transport</keyword>
<keyword evidence="8 10" id="KW-0472">Membrane</keyword>
<feature type="transmembrane region" description="Helical" evidence="10">
    <location>
        <begin position="632"/>
        <end position="654"/>
    </location>
</feature>
<dbReference type="Pfam" id="PF03169">
    <property type="entry name" value="OPT"/>
    <property type="match status" value="1"/>
</dbReference>
<dbReference type="PANTHER" id="PTHR22601">
    <property type="entry name" value="ISP4 LIKE PROTEIN"/>
    <property type="match status" value="1"/>
</dbReference>
<dbReference type="GO" id="GO:0015031">
    <property type="term" value="P:protein transport"/>
    <property type="evidence" value="ECO:0007669"/>
    <property type="project" value="UniProtKB-KW"/>
</dbReference>
<dbReference type="NCBIfam" id="TIGR00728">
    <property type="entry name" value="OPT_sfam"/>
    <property type="match status" value="1"/>
</dbReference>
<evidence type="ECO:0000256" key="2">
    <source>
        <dbReference type="ARBA" id="ARBA00005484"/>
    </source>
</evidence>
<dbReference type="InterPro" id="IPR004648">
    <property type="entry name" value="Oligpept_transpt"/>
</dbReference>
<dbReference type="InterPro" id="IPR004813">
    <property type="entry name" value="OPT"/>
</dbReference>
<keyword evidence="12" id="KW-1185">Reference proteome</keyword>
<feature type="transmembrane region" description="Helical" evidence="10">
    <location>
        <begin position="459"/>
        <end position="482"/>
    </location>
</feature>
<comment type="similarity">
    <text evidence="2">Belongs to the oligopeptide OPT transporter (TC 2.A.67.1) family.</text>
</comment>
<evidence type="ECO:0000256" key="4">
    <source>
        <dbReference type="ARBA" id="ARBA00022692"/>
    </source>
</evidence>
<feature type="compositionally biased region" description="Basic residues" evidence="9">
    <location>
        <begin position="1"/>
        <end position="10"/>
    </location>
</feature>
<evidence type="ECO:0000256" key="6">
    <source>
        <dbReference type="ARBA" id="ARBA00022927"/>
    </source>
</evidence>
<name>A0A9E7E943_9LILI</name>
<accession>A0A9E7E943</accession>
<keyword evidence="4 10" id="KW-0812">Transmembrane</keyword>
<evidence type="ECO:0000256" key="3">
    <source>
        <dbReference type="ARBA" id="ARBA00022448"/>
    </source>
</evidence>
<feature type="transmembrane region" description="Helical" evidence="10">
    <location>
        <begin position="678"/>
        <end position="695"/>
    </location>
</feature>
<evidence type="ECO:0000313" key="12">
    <source>
        <dbReference type="Proteomes" id="UP001055439"/>
    </source>
</evidence>
<dbReference type="Proteomes" id="UP001055439">
    <property type="component" value="Chromosome 1"/>
</dbReference>
<proteinExistence type="inferred from homology"/>
<dbReference type="GO" id="GO:0035673">
    <property type="term" value="F:oligopeptide transmembrane transporter activity"/>
    <property type="evidence" value="ECO:0007669"/>
    <property type="project" value="InterPro"/>
</dbReference>
<evidence type="ECO:0000313" key="11">
    <source>
        <dbReference type="EMBL" id="URD72805.1"/>
    </source>
</evidence>
<evidence type="ECO:0000256" key="1">
    <source>
        <dbReference type="ARBA" id="ARBA00004141"/>
    </source>
</evidence>
<dbReference type="GO" id="GO:0016020">
    <property type="term" value="C:membrane"/>
    <property type="evidence" value="ECO:0007669"/>
    <property type="project" value="UniProtKB-SubCell"/>
</dbReference>
<sequence length="842" mass="94001">MHSYCWRHPHPPPNSLPTPVDADAEAEDWRVPSEMDTAGDSKRGFEEFQLAKAAALKGSRSSSVRPRYISGPECWAQNNPPFAREEEQEKETMDMESVADELSCTHPYVYEDDELLVEESPIEQVRLTVPVTDDPTQPCLTFRTWTMGLISCVLLAFVNQFLDYRQNQIVLSSVCVQILTLPVGRAMAATLPTTPIKVPLTNWSFSLNPGPFNLKEHVLITILANAGAGGVYAVNIVTIMKAFYHRNINIVAALLLSVTTQLLGYGWAGLFRKYLVDSPYMWWPGNLVQVSLFRALHEEEKRPKGGVSRFQFFLIVIGCSFAYYVVPNFFFPAITTISVICLIWTKSVTAQQIGSGLRGLGVGSFGLDWSTISGFLGSPLASPAFATFNVLAGFIVLVYIIAPIAYWTNAYGAKNFPMFTSGLFDVHGKKYDLNRVLDPKTFSLNVQEYDSYSDIRLSIMFAISYGLGFATLTATLSHVFFFNGAYILQLWRQTASKAHDHYLDVHGRLMKANYEAVPQWWFHIVLVVVMALAIFTCEGFDKQLQLPYWGVLLAMAMAFVFTLPIGVILATTNMEPGLNVITEMVIGYIMPGKPLANVVFKTYGYISMSQAHTFLADFKLGQYMKIPPKAMFIAQLVGTVVASAVYFGTAWWLLGTVTAICDTNNLPEGSPWTCPNDAVFYSASIIWGVVGPLRMFGPKSIYSSLNYYFLVGLVLPFAVWLLARIFPQKKWIKLINFPVLLGSTSMMPPAHAVNYTSWFVVGIFFNYYVYNKYKSWWGRYVYVLSAGLDAGTAFMAVLAFLTLNNYDIYSVNWWGGVDDDYCPLAKCPTAGSYVPDGCPAIQ</sequence>
<keyword evidence="6" id="KW-0653">Protein transport</keyword>
<evidence type="ECO:0000256" key="8">
    <source>
        <dbReference type="ARBA" id="ARBA00023136"/>
    </source>
</evidence>
<feature type="transmembrane region" description="Helical" evidence="10">
    <location>
        <begin position="250"/>
        <end position="268"/>
    </location>
</feature>
<feature type="region of interest" description="Disordered" evidence="9">
    <location>
        <begin position="1"/>
        <end position="42"/>
    </location>
</feature>
<feature type="transmembrane region" description="Helical" evidence="10">
    <location>
        <begin position="781"/>
        <end position="803"/>
    </location>
</feature>
<feature type="transmembrane region" description="Helical" evidence="10">
    <location>
        <begin position="549"/>
        <end position="570"/>
    </location>
</feature>
<evidence type="ECO:0000256" key="7">
    <source>
        <dbReference type="ARBA" id="ARBA00022989"/>
    </source>
</evidence>
<feature type="transmembrane region" description="Helical" evidence="10">
    <location>
        <begin position="520"/>
        <end position="537"/>
    </location>
</feature>
<comment type="subcellular location">
    <subcellularLocation>
        <location evidence="1">Membrane</location>
        <topology evidence="1">Multi-pass membrane protein</topology>
    </subcellularLocation>
</comment>
<evidence type="ECO:0000256" key="9">
    <source>
        <dbReference type="SAM" id="MobiDB-lite"/>
    </source>
</evidence>
<dbReference type="OrthoDB" id="780732at2759"/>
<feature type="transmembrane region" description="Helical" evidence="10">
    <location>
        <begin position="169"/>
        <end position="188"/>
    </location>
</feature>
<dbReference type="NCBIfam" id="TIGR00727">
    <property type="entry name" value="ISP4_OPT"/>
    <property type="match status" value="1"/>
</dbReference>
<dbReference type="EMBL" id="CP097502">
    <property type="protein sequence ID" value="URD72805.1"/>
    <property type="molecule type" value="Genomic_DNA"/>
</dbReference>
<organism evidence="11 12">
    <name type="scientific">Musa troglodytarum</name>
    <name type="common">fe'i banana</name>
    <dbReference type="NCBI Taxonomy" id="320322"/>
    <lineage>
        <taxon>Eukaryota</taxon>
        <taxon>Viridiplantae</taxon>
        <taxon>Streptophyta</taxon>
        <taxon>Embryophyta</taxon>
        <taxon>Tracheophyta</taxon>
        <taxon>Spermatophyta</taxon>
        <taxon>Magnoliopsida</taxon>
        <taxon>Liliopsida</taxon>
        <taxon>Zingiberales</taxon>
        <taxon>Musaceae</taxon>
        <taxon>Musa</taxon>
    </lineage>
</organism>
<feature type="transmembrane region" description="Helical" evidence="10">
    <location>
        <begin position="388"/>
        <end position="408"/>
    </location>
</feature>